<organism evidence="3 4">
    <name type="scientific">Gossypium davidsonii</name>
    <name type="common">Davidson's cotton</name>
    <name type="synonym">Gossypium klotzschianum subsp. davidsonii</name>
    <dbReference type="NCBI Taxonomy" id="34287"/>
    <lineage>
        <taxon>Eukaryota</taxon>
        <taxon>Viridiplantae</taxon>
        <taxon>Streptophyta</taxon>
        <taxon>Embryophyta</taxon>
        <taxon>Tracheophyta</taxon>
        <taxon>Spermatophyta</taxon>
        <taxon>Magnoliopsida</taxon>
        <taxon>eudicotyledons</taxon>
        <taxon>Gunneridae</taxon>
        <taxon>Pentapetalae</taxon>
        <taxon>rosids</taxon>
        <taxon>malvids</taxon>
        <taxon>Malvales</taxon>
        <taxon>Malvaceae</taxon>
        <taxon>Malvoideae</taxon>
        <taxon>Gossypium</taxon>
    </lineage>
</organism>
<sequence>MRKHIRQFFHKAQTWVVVGSTIVTAILINGIKLWVESVGDSHFFLCRVGQAIEMMINHEPNTKRGSIENRCGFVSNMLGDVPRVNGQLAVSCAFDDNSLKLHLRSNPDIQWTNIDKSTNILILTSDSL</sequence>
<dbReference type="Gene3D" id="3.60.40.10">
    <property type="entry name" value="PPM-type phosphatase domain"/>
    <property type="match status" value="1"/>
</dbReference>
<feature type="domain" description="PPM-type phosphatase" evidence="2">
    <location>
        <begin position="1"/>
        <end position="128"/>
    </location>
</feature>
<dbReference type="Proteomes" id="UP000593561">
    <property type="component" value="Unassembled WGS sequence"/>
</dbReference>
<proteinExistence type="predicted"/>
<dbReference type="EMBL" id="JABFAC010000008">
    <property type="protein sequence ID" value="MBA0620335.1"/>
    <property type="molecule type" value="Genomic_DNA"/>
</dbReference>
<evidence type="ECO:0000313" key="4">
    <source>
        <dbReference type="Proteomes" id="UP000593561"/>
    </source>
</evidence>
<dbReference type="GO" id="GO:0004722">
    <property type="term" value="F:protein serine/threonine phosphatase activity"/>
    <property type="evidence" value="ECO:0007669"/>
    <property type="project" value="InterPro"/>
</dbReference>
<dbReference type="InterPro" id="IPR036457">
    <property type="entry name" value="PPM-type-like_dom_sf"/>
</dbReference>
<protein>
    <recommendedName>
        <fullName evidence="2">PPM-type phosphatase domain-containing protein</fullName>
    </recommendedName>
</protein>
<comment type="caution">
    <text evidence="3">The sequence shown here is derived from an EMBL/GenBank/DDBJ whole genome shotgun (WGS) entry which is preliminary data.</text>
</comment>
<accession>A0A7J8S327</accession>
<dbReference type="InterPro" id="IPR015655">
    <property type="entry name" value="PP2C"/>
</dbReference>
<dbReference type="Pfam" id="PF00481">
    <property type="entry name" value="PP2C"/>
    <property type="match status" value="1"/>
</dbReference>
<keyword evidence="4" id="KW-1185">Reference proteome</keyword>
<keyword evidence="1" id="KW-1133">Transmembrane helix</keyword>
<name>A0A7J8S327_GOSDV</name>
<dbReference type="SUPFAM" id="SSF81606">
    <property type="entry name" value="PP2C-like"/>
    <property type="match status" value="1"/>
</dbReference>
<dbReference type="AlphaFoldDB" id="A0A7J8S327"/>
<evidence type="ECO:0000313" key="3">
    <source>
        <dbReference type="EMBL" id="MBA0620335.1"/>
    </source>
</evidence>
<gene>
    <name evidence="3" type="ORF">Godav_006073</name>
</gene>
<reference evidence="3 4" key="1">
    <citation type="journal article" date="2019" name="Genome Biol. Evol.">
        <title>Insights into the evolution of the New World diploid cottons (Gossypium, subgenus Houzingenia) based on genome sequencing.</title>
        <authorList>
            <person name="Grover C.E."/>
            <person name="Arick M.A. 2nd"/>
            <person name="Thrash A."/>
            <person name="Conover J.L."/>
            <person name="Sanders W.S."/>
            <person name="Peterson D.G."/>
            <person name="Frelichowski J.E."/>
            <person name="Scheffler J.A."/>
            <person name="Scheffler B.E."/>
            <person name="Wendel J.F."/>
        </authorList>
    </citation>
    <scope>NUCLEOTIDE SEQUENCE [LARGE SCALE GENOMIC DNA]</scope>
    <source>
        <strain evidence="3">27</strain>
        <tissue evidence="3">Leaf</tissue>
    </source>
</reference>
<dbReference type="InterPro" id="IPR001932">
    <property type="entry name" value="PPM-type_phosphatase-like_dom"/>
</dbReference>
<keyword evidence="1" id="KW-0472">Membrane</keyword>
<keyword evidence="1" id="KW-0812">Transmembrane</keyword>
<evidence type="ECO:0000256" key="1">
    <source>
        <dbReference type="SAM" id="Phobius"/>
    </source>
</evidence>
<evidence type="ECO:0000259" key="2">
    <source>
        <dbReference type="PROSITE" id="PS51746"/>
    </source>
</evidence>
<feature type="transmembrane region" description="Helical" evidence="1">
    <location>
        <begin position="12"/>
        <end position="35"/>
    </location>
</feature>
<dbReference type="PANTHER" id="PTHR47992">
    <property type="entry name" value="PROTEIN PHOSPHATASE"/>
    <property type="match status" value="1"/>
</dbReference>
<dbReference type="PROSITE" id="PS51746">
    <property type="entry name" value="PPM_2"/>
    <property type="match status" value="1"/>
</dbReference>